<organism evidence="2 3">
    <name type="scientific">Paracoccus acridae</name>
    <dbReference type="NCBI Taxonomy" id="1795310"/>
    <lineage>
        <taxon>Bacteria</taxon>
        <taxon>Pseudomonadati</taxon>
        <taxon>Pseudomonadota</taxon>
        <taxon>Alphaproteobacteria</taxon>
        <taxon>Rhodobacterales</taxon>
        <taxon>Paracoccaceae</taxon>
        <taxon>Paracoccus</taxon>
    </lineage>
</organism>
<keyword evidence="3" id="KW-1185">Reference proteome</keyword>
<sequence length="135" mass="14953">MKTLLLSLILTSASALPVLAQDWAIDGFDPVGFVENGRAVPGRGDISTLWKGQLWHFASEENRNRFEADPRSFAPAFGGLCPVALSEGRRVQGDPRHFVVIGEKLYLVGSHRSARKLQQAPQDILARAQESWKTR</sequence>
<evidence type="ECO:0008006" key="4">
    <source>
        <dbReference type="Google" id="ProtNLM"/>
    </source>
</evidence>
<keyword evidence="1" id="KW-0732">Signal</keyword>
<feature type="signal peptide" evidence="1">
    <location>
        <begin position="1"/>
        <end position="20"/>
    </location>
</feature>
<protein>
    <recommendedName>
        <fullName evidence="4">YHS domain-containing protein</fullName>
    </recommendedName>
</protein>
<evidence type="ECO:0000313" key="2">
    <source>
        <dbReference type="EMBL" id="GGF54005.1"/>
    </source>
</evidence>
<proteinExistence type="predicted"/>
<evidence type="ECO:0000256" key="1">
    <source>
        <dbReference type="SAM" id="SignalP"/>
    </source>
</evidence>
<dbReference type="EMBL" id="BMIV01000001">
    <property type="protein sequence ID" value="GGF54005.1"/>
    <property type="molecule type" value="Genomic_DNA"/>
</dbReference>
<accession>A0ABQ1VC96</accession>
<dbReference type="NCBIfam" id="NF041384">
    <property type="entry name" value="YHS_seleno_dom"/>
    <property type="match status" value="1"/>
</dbReference>
<name>A0ABQ1VC96_9RHOB</name>
<dbReference type="RefSeq" id="WP_188713692.1">
    <property type="nucleotide sequence ID" value="NZ_BMIV01000001.1"/>
</dbReference>
<comment type="caution">
    <text evidence="2">The sequence shown here is derived from an EMBL/GenBank/DDBJ whole genome shotgun (WGS) entry which is preliminary data.</text>
</comment>
<gene>
    <name evidence="2" type="ORF">GCM10011402_02460</name>
</gene>
<evidence type="ECO:0000313" key="3">
    <source>
        <dbReference type="Proteomes" id="UP000640509"/>
    </source>
</evidence>
<dbReference type="Proteomes" id="UP000640509">
    <property type="component" value="Unassembled WGS sequence"/>
</dbReference>
<feature type="chain" id="PRO_5046737717" description="YHS domain-containing protein" evidence="1">
    <location>
        <begin position="21"/>
        <end position="135"/>
    </location>
</feature>
<reference evidence="3" key="1">
    <citation type="journal article" date="2019" name="Int. J. Syst. Evol. Microbiol.">
        <title>The Global Catalogue of Microorganisms (GCM) 10K type strain sequencing project: providing services to taxonomists for standard genome sequencing and annotation.</title>
        <authorList>
            <consortium name="The Broad Institute Genomics Platform"/>
            <consortium name="The Broad Institute Genome Sequencing Center for Infectious Disease"/>
            <person name="Wu L."/>
            <person name="Ma J."/>
        </authorList>
    </citation>
    <scope>NUCLEOTIDE SEQUENCE [LARGE SCALE GENOMIC DNA]</scope>
    <source>
        <strain evidence="3">CGMCC 1.15419</strain>
    </source>
</reference>